<protein>
    <submittedName>
        <fullName evidence="1">Uncharacterized protein</fullName>
    </submittedName>
</protein>
<organism evidence="1 2">
    <name type="scientific">Trichostrongylus colubriformis</name>
    <name type="common">Black scour worm</name>
    <dbReference type="NCBI Taxonomy" id="6319"/>
    <lineage>
        <taxon>Eukaryota</taxon>
        <taxon>Metazoa</taxon>
        <taxon>Ecdysozoa</taxon>
        <taxon>Nematoda</taxon>
        <taxon>Chromadorea</taxon>
        <taxon>Rhabditida</taxon>
        <taxon>Rhabditina</taxon>
        <taxon>Rhabditomorpha</taxon>
        <taxon>Strongyloidea</taxon>
        <taxon>Trichostrongylidae</taxon>
        <taxon>Trichostrongylus</taxon>
    </lineage>
</organism>
<reference evidence="1 2" key="1">
    <citation type="submission" date="2019-10" db="EMBL/GenBank/DDBJ databases">
        <title>Assembly and Annotation for the nematode Trichostrongylus colubriformis.</title>
        <authorList>
            <person name="Martin J."/>
        </authorList>
    </citation>
    <scope>NUCLEOTIDE SEQUENCE [LARGE SCALE GENOMIC DNA]</scope>
    <source>
        <strain evidence="1">G859</strain>
        <tissue evidence="1">Whole worm</tissue>
    </source>
</reference>
<comment type="caution">
    <text evidence="1">The sequence shown here is derived from an EMBL/GenBank/DDBJ whole genome shotgun (WGS) entry which is preliminary data.</text>
</comment>
<dbReference type="EMBL" id="WIXE01019598">
    <property type="protein sequence ID" value="KAK5969903.1"/>
    <property type="molecule type" value="Genomic_DNA"/>
</dbReference>
<dbReference type="AlphaFoldDB" id="A0AAN8IH22"/>
<gene>
    <name evidence="1" type="ORF">GCK32_021934</name>
</gene>
<name>A0AAN8IH22_TRICO</name>
<keyword evidence="2" id="KW-1185">Reference proteome</keyword>
<accession>A0AAN8IH22</accession>
<proteinExistence type="predicted"/>
<evidence type="ECO:0000313" key="2">
    <source>
        <dbReference type="Proteomes" id="UP001331761"/>
    </source>
</evidence>
<sequence>QVSDSLDPRGAEPPLLVGWAAIRRVCDEALDGQIRKLAESKRTAILDAVAAAVVSDQLDQNKTETQQKPCEEKQGKNYSWRRLGERLMASIEVKDEFIQEDGVHQHDEERWGEEPETGLARKIGRWNDKAFPYREDE</sequence>
<dbReference type="Proteomes" id="UP001331761">
    <property type="component" value="Unassembled WGS sequence"/>
</dbReference>
<feature type="non-terminal residue" evidence="1">
    <location>
        <position position="1"/>
    </location>
</feature>
<evidence type="ECO:0000313" key="1">
    <source>
        <dbReference type="EMBL" id="KAK5969903.1"/>
    </source>
</evidence>